<evidence type="ECO:0000256" key="2">
    <source>
        <dbReference type="ARBA" id="ARBA00023067"/>
    </source>
</evidence>
<protein>
    <submittedName>
        <fullName evidence="5">DNA-binding protein HU</fullName>
    </submittedName>
</protein>
<dbReference type="InterPro" id="IPR000119">
    <property type="entry name" value="Hist_DNA-bd"/>
</dbReference>
<dbReference type="GO" id="GO:1990103">
    <property type="term" value="C:DnaA-HU complex"/>
    <property type="evidence" value="ECO:0007669"/>
    <property type="project" value="UniProtKB-ARBA"/>
</dbReference>
<dbReference type="GO" id="GO:0030527">
    <property type="term" value="F:structural constituent of chromatin"/>
    <property type="evidence" value="ECO:0007669"/>
    <property type="project" value="InterPro"/>
</dbReference>
<dbReference type="OrthoDB" id="9799835at2"/>
<evidence type="ECO:0000313" key="5">
    <source>
        <dbReference type="EMBL" id="QGP92080.1"/>
    </source>
</evidence>
<dbReference type="GO" id="GO:0003677">
    <property type="term" value="F:DNA binding"/>
    <property type="evidence" value="ECO:0007669"/>
    <property type="project" value="UniProtKB-KW"/>
</dbReference>
<organism evidence="5 6">
    <name type="scientific">Neomoorella glycerini</name>
    <dbReference type="NCBI Taxonomy" id="55779"/>
    <lineage>
        <taxon>Bacteria</taxon>
        <taxon>Bacillati</taxon>
        <taxon>Bacillota</taxon>
        <taxon>Clostridia</taxon>
        <taxon>Neomoorellales</taxon>
        <taxon>Neomoorellaceae</taxon>
        <taxon>Neomoorella</taxon>
    </lineage>
</organism>
<dbReference type="InterPro" id="IPR020816">
    <property type="entry name" value="Histone-like_DNA-bd_CS"/>
</dbReference>
<evidence type="ECO:0000256" key="1">
    <source>
        <dbReference type="ARBA" id="ARBA00010529"/>
    </source>
</evidence>
<dbReference type="GO" id="GO:0010467">
    <property type="term" value="P:gene expression"/>
    <property type="evidence" value="ECO:0007669"/>
    <property type="project" value="UniProtKB-ARBA"/>
</dbReference>
<dbReference type="Gene3D" id="4.10.520.10">
    <property type="entry name" value="IHF-like DNA-binding proteins"/>
    <property type="match status" value="1"/>
</dbReference>
<dbReference type="InterPro" id="IPR010992">
    <property type="entry name" value="IHF-like_DNA-bd_dom_sf"/>
</dbReference>
<evidence type="ECO:0000256" key="3">
    <source>
        <dbReference type="ARBA" id="ARBA00023125"/>
    </source>
</evidence>
<dbReference type="PANTHER" id="PTHR33175:SF3">
    <property type="entry name" value="DNA-BINDING PROTEIN HU-BETA"/>
    <property type="match status" value="1"/>
</dbReference>
<dbReference type="GO" id="GO:0030261">
    <property type="term" value="P:chromosome condensation"/>
    <property type="evidence" value="ECO:0007669"/>
    <property type="project" value="UniProtKB-KW"/>
</dbReference>
<evidence type="ECO:0000313" key="6">
    <source>
        <dbReference type="Proteomes" id="UP000425916"/>
    </source>
</evidence>
<dbReference type="Pfam" id="PF00216">
    <property type="entry name" value="Bac_DNA_binding"/>
    <property type="match status" value="1"/>
</dbReference>
<dbReference type="EMBL" id="CP046244">
    <property type="protein sequence ID" value="QGP92080.1"/>
    <property type="molecule type" value="Genomic_DNA"/>
</dbReference>
<dbReference type="GO" id="GO:0006270">
    <property type="term" value="P:DNA replication initiation"/>
    <property type="evidence" value="ECO:0007669"/>
    <property type="project" value="UniProtKB-ARBA"/>
</dbReference>
<dbReference type="SMART" id="SM00411">
    <property type="entry name" value="BHL"/>
    <property type="match status" value="1"/>
</dbReference>
<dbReference type="GO" id="GO:0005829">
    <property type="term" value="C:cytosol"/>
    <property type="evidence" value="ECO:0007669"/>
    <property type="project" value="UniProtKB-ARBA"/>
</dbReference>
<keyword evidence="2" id="KW-0226">DNA condensation</keyword>
<accession>A0A6I5ZQG2</accession>
<keyword evidence="6" id="KW-1185">Reference proteome</keyword>
<dbReference type="RefSeq" id="WP_156272694.1">
    <property type="nucleotide sequence ID" value="NZ_CP046244.1"/>
</dbReference>
<proteinExistence type="inferred from homology"/>
<dbReference type="SUPFAM" id="SSF47729">
    <property type="entry name" value="IHF-like DNA-binding proteins"/>
    <property type="match status" value="1"/>
</dbReference>
<dbReference type="GO" id="GO:0042802">
    <property type="term" value="F:identical protein binding"/>
    <property type="evidence" value="ECO:0007669"/>
    <property type="project" value="UniProtKB-ARBA"/>
</dbReference>
<evidence type="ECO:0000256" key="4">
    <source>
        <dbReference type="RuleBase" id="RU003939"/>
    </source>
</evidence>
<dbReference type="FunFam" id="4.10.520.10:FF:000001">
    <property type="entry name" value="DNA-binding protein HU"/>
    <property type="match status" value="1"/>
</dbReference>
<reference evidence="5 6" key="1">
    <citation type="submission" date="2019-11" db="EMBL/GenBank/DDBJ databases">
        <title>Genome sequence of Moorella glycerini DSM11254.</title>
        <authorList>
            <person name="Poehlein A."/>
            <person name="Boeer T."/>
            <person name="Daniel R."/>
        </authorList>
    </citation>
    <scope>NUCLEOTIDE SEQUENCE [LARGE SCALE GENOMIC DNA]</scope>
    <source>
        <strain evidence="5 6">DSM 11254</strain>
    </source>
</reference>
<name>A0A6I5ZQG2_9FIRM</name>
<dbReference type="CDD" id="cd13831">
    <property type="entry name" value="HU"/>
    <property type="match status" value="1"/>
</dbReference>
<dbReference type="PROSITE" id="PS00045">
    <property type="entry name" value="HISTONE_LIKE"/>
    <property type="match status" value="1"/>
</dbReference>
<dbReference type="GO" id="GO:1990178">
    <property type="term" value="C:HU-DNA complex"/>
    <property type="evidence" value="ECO:0007669"/>
    <property type="project" value="UniProtKB-ARBA"/>
</dbReference>
<dbReference type="PRINTS" id="PR01727">
    <property type="entry name" value="DNABINDINGHU"/>
</dbReference>
<keyword evidence="3 5" id="KW-0238">DNA-binding</keyword>
<dbReference type="AlphaFoldDB" id="A0A6I5ZQG2"/>
<gene>
    <name evidence="5" type="primary">hup</name>
    <name evidence="5" type="ORF">MGLY_14360</name>
</gene>
<comment type="similarity">
    <text evidence="1 4">Belongs to the bacterial histone-like protein family.</text>
</comment>
<sequence>MNKMDLVASVAEKTDLTKKEAEKVVSAVLASIEEALAQGDKVQLVGFGTFEIKERAARVGRNPRTGEEIEIAATRVPVFKAGKALREAVAK</sequence>
<dbReference type="Proteomes" id="UP000425916">
    <property type="component" value="Chromosome"/>
</dbReference>
<dbReference type="PANTHER" id="PTHR33175">
    <property type="entry name" value="DNA-BINDING PROTEIN HU"/>
    <property type="match status" value="1"/>
</dbReference>